<name>A0AA50HLW5_9GAMM</name>
<gene>
    <name evidence="1" type="ORF">Q3V30_19255</name>
</gene>
<dbReference type="RefSeq" id="WP_306208547.1">
    <property type="nucleotide sequence ID" value="NZ_CP132353.1"/>
</dbReference>
<reference evidence="1 2" key="1">
    <citation type="submission" date="2023-07" db="EMBL/GenBank/DDBJ databases">
        <title>Pathogenic bacteria of pear tree diseases.</title>
        <authorList>
            <person name="Zhang Z."/>
            <person name="He L."/>
            <person name="Huang R."/>
        </authorList>
    </citation>
    <scope>NUCLEOTIDE SEQUENCE [LARGE SCALE GENOMIC DNA]</scope>
    <source>
        <strain evidence="1 2">DE2</strain>
    </source>
</reference>
<accession>A0AA50HLW5</accession>
<evidence type="ECO:0000313" key="2">
    <source>
        <dbReference type="Proteomes" id="UP001228139"/>
    </source>
</evidence>
<keyword evidence="2" id="KW-1185">Reference proteome</keyword>
<proteinExistence type="predicted"/>
<evidence type="ECO:0000313" key="1">
    <source>
        <dbReference type="EMBL" id="WLS78561.1"/>
    </source>
</evidence>
<organism evidence="1 2">
    <name type="scientific">Erwinia pyri</name>
    <dbReference type="NCBI Taxonomy" id="3062598"/>
    <lineage>
        <taxon>Bacteria</taxon>
        <taxon>Pseudomonadati</taxon>
        <taxon>Pseudomonadota</taxon>
        <taxon>Gammaproteobacteria</taxon>
        <taxon>Enterobacterales</taxon>
        <taxon>Erwiniaceae</taxon>
        <taxon>Erwinia</taxon>
    </lineage>
</organism>
<sequence length="64" mass="7292">MKKPTAQGQVAQLLTGRIHPKEKIWFKSEIEEAKNVTQLSSGVNDGLYHQPWVSTCKQSRLKNK</sequence>
<dbReference type="Proteomes" id="UP001228139">
    <property type="component" value="Chromosome"/>
</dbReference>
<dbReference type="KEGG" id="epi:Q3V30_19255"/>
<dbReference type="EMBL" id="CP132353">
    <property type="protein sequence ID" value="WLS78561.1"/>
    <property type="molecule type" value="Genomic_DNA"/>
</dbReference>
<dbReference type="AlphaFoldDB" id="A0AA50HLW5"/>
<protein>
    <submittedName>
        <fullName evidence="1">Uncharacterized protein</fullName>
    </submittedName>
</protein>